<evidence type="ECO:0000313" key="3">
    <source>
        <dbReference type="Proteomes" id="UP000250140"/>
    </source>
</evidence>
<reference evidence="2 3" key="1">
    <citation type="journal article" date="2016" name="Nat. Commun.">
        <title>Ectomycorrhizal ecology is imprinted in the genome of the dominant symbiotic fungus Cenococcum geophilum.</title>
        <authorList>
            <consortium name="DOE Joint Genome Institute"/>
            <person name="Peter M."/>
            <person name="Kohler A."/>
            <person name="Ohm R.A."/>
            <person name="Kuo A."/>
            <person name="Krutzmann J."/>
            <person name="Morin E."/>
            <person name="Arend M."/>
            <person name="Barry K.W."/>
            <person name="Binder M."/>
            <person name="Choi C."/>
            <person name="Clum A."/>
            <person name="Copeland A."/>
            <person name="Grisel N."/>
            <person name="Haridas S."/>
            <person name="Kipfer T."/>
            <person name="LaButti K."/>
            <person name="Lindquist E."/>
            <person name="Lipzen A."/>
            <person name="Maire R."/>
            <person name="Meier B."/>
            <person name="Mihaltcheva S."/>
            <person name="Molinier V."/>
            <person name="Murat C."/>
            <person name="Poggeler S."/>
            <person name="Quandt C.A."/>
            <person name="Sperisen C."/>
            <person name="Tritt A."/>
            <person name="Tisserant E."/>
            <person name="Crous P.W."/>
            <person name="Henrissat B."/>
            <person name="Nehls U."/>
            <person name="Egli S."/>
            <person name="Spatafora J.W."/>
            <person name="Grigoriev I.V."/>
            <person name="Martin F.M."/>
        </authorList>
    </citation>
    <scope>NUCLEOTIDE SEQUENCE [LARGE SCALE GENOMIC DNA]</scope>
    <source>
        <strain evidence="2 3">CBS 207.34</strain>
    </source>
</reference>
<dbReference type="Proteomes" id="UP000250140">
    <property type="component" value="Unassembled WGS sequence"/>
</dbReference>
<evidence type="ECO:0000259" key="1">
    <source>
        <dbReference type="Pfam" id="PF14021"/>
    </source>
</evidence>
<organism evidence="2 3">
    <name type="scientific">Glonium stellatum</name>
    <dbReference type="NCBI Taxonomy" id="574774"/>
    <lineage>
        <taxon>Eukaryota</taxon>
        <taxon>Fungi</taxon>
        <taxon>Dikarya</taxon>
        <taxon>Ascomycota</taxon>
        <taxon>Pezizomycotina</taxon>
        <taxon>Dothideomycetes</taxon>
        <taxon>Pleosporomycetidae</taxon>
        <taxon>Gloniales</taxon>
        <taxon>Gloniaceae</taxon>
        <taxon>Glonium</taxon>
    </lineage>
</organism>
<accession>A0A8E2JS92</accession>
<evidence type="ECO:0000313" key="2">
    <source>
        <dbReference type="EMBL" id="OCL07593.1"/>
    </source>
</evidence>
<dbReference type="PANTHER" id="PTHR42059">
    <property type="entry name" value="TNT DOMAIN-CONTAINING PROTEIN"/>
    <property type="match status" value="1"/>
</dbReference>
<name>A0A8E2JS92_9PEZI</name>
<dbReference type="EMBL" id="KV749831">
    <property type="protein sequence ID" value="OCL07593.1"/>
    <property type="molecule type" value="Genomic_DNA"/>
</dbReference>
<dbReference type="OrthoDB" id="2923349at2759"/>
<gene>
    <name evidence="2" type="ORF">AOQ84DRAFT_294799</name>
</gene>
<protein>
    <recommendedName>
        <fullName evidence="1">TNT domain-containing protein</fullName>
    </recommendedName>
</protein>
<sequence length="194" mass="20941">PNFCGGTKSANESNATSLYICGDKRLGPIVLPTALPLSAIAGDSSSYHRFGGLCPGEFLATYTNDGSYTYPHYDGFALSTDGEPMEANMTLQPGTMVDRFGAEYGRYMSPAGAPYAQRALPPSNLNAAPGDAYPYNYRVYEVLRPFVVLAGPIAPWFKQMGMGVQYKLDDSTSVAKLVAQGYLGRIDLKGYPNY</sequence>
<dbReference type="PANTHER" id="PTHR42059:SF1">
    <property type="entry name" value="TNT DOMAIN-CONTAINING PROTEIN"/>
    <property type="match status" value="1"/>
</dbReference>
<dbReference type="Pfam" id="PF14021">
    <property type="entry name" value="TNT"/>
    <property type="match status" value="1"/>
</dbReference>
<dbReference type="InterPro" id="IPR025331">
    <property type="entry name" value="TNT"/>
</dbReference>
<keyword evidence="3" id="KW-1185">Reference proteome</keyword>
<dbReference type="InterPro" id="IPR053024">
    <property type="entry name" value="Fungal_surface_NADase"/>
</dbReference>
<dbReference type="AlphaFoldDB" id="A0A8E2JS92"/>
<dbReference type="GO" id="GO:0050135">
    <property type="term" value="F:NADP+ nucleosidase activity"/>
    <property type="evidence" value="ECO:0007669"/>
    <property type="project" value="InterPro"/>
</dbReference>
<proteinExistence type="predicted"/>
<feature type="non-terminal residue" evidence="2">
    <location>
        <position position="1"/>
    </location>
</feature>
<feature type="domain" description="TNT" evidence="1">
    <location>
        <begin position="90"/>
        <end position="185"/>
    </location>
</feature>